<dbReference type="PRINTS" id="PR00032">
    <property type="entry name" value="HTHARAC"/>
</dbReference>
<dbReference type="OrthoDB" id="9783876at2"/>
<keyword evidence="1" id="KW-0805">Transcription regulation</keyword>
<dbReference type="InterPro" id="IPR009057">
    <property type="entry name" value="Homeodomain-like_sf"/>
</dbReference>
<dbReference type="GO" id="GO:0043565">
    <property type="term" value="F:sequence-specific DNA binding"/>
    <property type="evidence" value="ECO:0007669"/>
    <property type="project" value="InterPro"/>
</dbReference>
<dbReference type="PANTHER" id="PTHR46796">
    <property type="entry name" value="HTH-TYPE TRANSCRIPTIONAL ACTIVATOR RHAS-RELATED"/>
    <property type="match status" value="1"/>
</dbReference>
<dbReference type="InterPro" id="IPR018062">
    <property type="entry name" value="HTH_AraC-typ_CS"/>
</dbReference>
<dbReference type="InterPro" id="IPR032783">
    <property type="entry name" value="AraC_lig"/>
</dbReference>
<dbReference type="PROSITE" id="PS00041">
    <property type="entry name" value="HTH_ARAC_FAMILY_1"/>
    <property type="match status" value="1"/>
</dbReference>
<dbReference type="InterPro" id="IPR050204">
    <property type="entry name" value="AraC_XylS_family_regulators"/>
</dbReference>
<gene>
    <name evidence="5" type="ORF">SAMN02982922_4634</name>
</gene>
<evidence type="ECO:0000313" key="5">
    <source>
        <dbReference type="EMBL" id="SMH52310.1"/>
    </source>
</evidence>
<accession>A0A1X7PLD8</accession>
<dbReference type="Pfam" id="PF12852">
    <property type="entry name" value="Cupin_6"/>
    <property type="match status" value="1"/>
</dbReference>
<dbReference type="Proteomes" id="UP000193083">
    <property type="component" value="Unassembled WGS sequence"/>
</dbReference>
<evidence type="ECO:0000256" key="1">
    <source>
        <dbReference type="ARBA" id="ARBA00023015"/>
    </source>
</evidence>
<dbReference type="InterPro" id="IPR020449">
    <property type="entry name" value="Tscrpt_reg_AraC-type_HTH"/>
</dbReference>
<protein>
    <submittedName>
        <fullName evidence="5">AraC-type DNA-binding protein</fullName>
    </submittedName>
</protein>
<sequence length="300" mass="32349">MSEPLSDVVALLQPCARVAKVVSGVGAWRVRRDATGQPFYCLLLDGSSRLSVDGRDLVILHAGDFVLIPAARGFTMSSMQEMGPGDVDAPTVVSGSNEIRHGDPNVPADVRLLVGHFGFGSPDADLLVSLLPELVHVRGDRRLSAIVELVTDEARSDRPARDAILQRLLEALLLEALRSGARTSMPAGLLRGLGDERLASALRRLHEDPTKGWTVESLAREASLSRSAFFIRFRNAMGVAPMEYVLSWRMALAKNLLRQSGIGMQEIAERVGYGSASAFSTAFTRFVGVPPSRYVGQGTA</sequence>
<evidence type="ECO:0000256" key="3">
    <source>
        <dbReference type="ARBA" id="ARBA00023163"/>
    </source>
</evidence>
<evidence type="ECO:0000259" key="4">
    <source>
        <dbReference type="PROSITE" id="PS01124"/>
    </source>
</evidence>
<dbReference type="PANTHER" id="PTHR46796:SF7">
    <property type="entry name" value="ARAC FAMILY TRANSCRIPTIONAL REGULATOR"/>
    <property type="match status" value="1"/>
</dbReference>
<dbReference type="RefSeq" id="WP_085466308.1">
    <property type="nucleotide sequence ID" value="NZ_FXBL01000004.1"/>
</dbReference>
<keyword evidence="6" id="KW-1185">Reference proteome</keyword>
<feature type="domain" description="HTH araC/xylS-type" evidence="4">
    <location>
        <begin position="199"/>
        <end position="297"/>
    </location>
</feature>
<dbReference type="SMART" id="SM00342">
    <property type="entry name" value="HTH_ARAC"/>
    <property type="match status" value="1"/>
</dbReference>
<evidence type="ECO:0000313" key="6">
    <source>
        <dbReference type="Proteomes" id="UP000193083"/>
    </source>
</evidence>
<keyword evidence="3" id="KW-0804">Transcription</keyword>
<keyword evidence="2 5" id="KW-0238">DNA-binding</keyword>
<name>A0A1X7PLD8_9HYPH</name>
<proteinExistence type="predicted"/>
<dbReference type="GO" id="GO:0003700">
    <property type="term" value="F:DNA-binding transcription factor activity"/>
    <property type="evidence" value="ECO:0007669"/>
    <property type="project" value="InterPro"/>
</dbReference>
<dbReference type="InterPro" id="IPR018060">
    <property type="entry name" value="HTH_AraC"/>
</dbReference>
<dbReference type="AlphaFoldDB" id="A0A1X7PLD8"/>
<dbReference type="PROSITE" id="PS01124">
    <property type="entry name" value="HTH_ARAC_FAMILY_2"/>
    <property type="match status" value="1"/>
</dbReference>
<dbReference type="Gene3D" id="1.10.10.60">
    <property type="entry name" value="Homeodomain-like"/>
    <property type="match status" value="2"/>
</dbReference>
<dbReference type="SUPFAM" id="SSF46689">
    <property type="entry name" value="Homeodomain-like"/>
    <property type="match status" value="2"/>
</dbReference>
<dbReference type="Pfam" id="PF12833">
    <property type="entry name" value="HTH_18"/>
    <property type="match status" value="1"/>
</dbReference>
<organism evidence="5 6">
    <name type="scientific">Mesorhizobium australicum</name>
    <dbReference type="NCBI Taxonomy" id="536018"/>
    <lineage>
        <taxon>Bacteria</taxon>
        <taxon>Pseudomonadati</taxon>
        <taxon>Pseudomonadota</taxon>
        <taxon>Alphaproteobacteria</taxon>
        <taxon>Hyphomicrobiales</taxon>
        <taxon>Phyllobacteriaceae</taxon>
        <taxon>Mesorhizobium</taxon>
    </lineage>
</organism>
<reference evidence="6" key="1">
    <citation type="submission" date="2017-04" db="EMBL/GenBank/DDBJ databases">
        <authorList>
            <person name="Varghese N."/>
            <person name="Submissions S."/>
        </authorList>
    </citation>
    <scope>NUCLEOTIDE SEQUENCE [LARGE SCALE GENOMIC DNA]</scope>
    <source>
        <strain evidence="6">B5P</strain>
    </source>
</reference>
<dbReference type="EMBL" id="FXBL01000004">
    <property type="protein sequence ID" value="SMH52310.1"/>
    <property type="molecule type" value="Genomic_DNA"/>
</dbReference>
<evidence type="ECO:0000256" key="2">
    <source>
        <dbReference type="ARBA" id="ARBA00023125"/>
    </source>
</evidence>